<dbReference type="GO" id="GO:0005048">
    <property type="term" value="F:signal sequence binding"/>
    <property type="evidence" value="ECO:0007669"/>
    <property type="project" value="UniProtKB-UniRule"/>
</dbReference>
<dbReference type="EMBL" id="PHGZ01000006">
    <property type="protein sequence ID" value="PJG83708.1"/>
    <property type="molecule type" value="Genomic_DNA"/>
</dbReference>
<name>A0A2M8RXV1_9PAST</name>
<keyword evidence="3 4" id="KW-0143">Chaperone</keyword>
<keyword evidence="2 4" id="KW-0963">Cytoplasm</keyword>
<evidence type="ECO:0000313" key="5">
    <source>
        <dbReference type="EMBL" id="PJG83708.1"/>
    </source>
</evidence>
<dbReference type="PANTHER" id="PTHR38603">
    <property type="entry name" value="CHAPERONE NAPD"/>
    <property type="match status" value="1"/>
</dbReference>
<comment type="subcellular location">
    <subcellularLocation>
        <location evidence="1 4">Cytoplasm</location>
    </subcellularLocation>
</comment>
<evidence type="ECO:0000256" key="3">
    <source>
        <dbReference type="ARBA" id="ARBA00023186"/>
    </source>
</evidence>
<comment type="similarity">
    <text evidence="4">Belongs to the NapD family.</text>
</comment>
<comment type="subunit">
    <text evidence="4">Interacts with the cytoplasmic NapA precursor.</text>
</comment>
<evidence type="ECO:0000256" key="4">
    <source>
        <dbReference type="HAMAP-Rule" id="MF_02200"/>
    </source>
</evidence>
<keyword evidence="6" id="KW-1185">Reference proteome</keyword>
<evidence type="ECO:0000313" key="6">
    <source>
        <dbReference type="Proteomes" id="UP000230282"/>
    </source>
</evidence>
<dbReference type="Gene3D" id="3.30.70.920">
    <property type="match status" value="1"/>
</dbReference>
<dbReference type="Proteomes" id="UP000230282">
    <property type="component" value="Unassembled WGS sequence"/>
</dbReference>
<accession>A0A2M8RXV1</accession>
<dbReference type="GO" id="GO:0005737">
    <property type="term" value="C:cytoplasm"/>
    <property type="evidence" value="ECO:0007669"/>
    <property type="project" value="UniProtKB-SubCell"/>
</dbReference>
<comment type="function">
    <text evidence="4">Chaperone for NapA, the catalytic subunit of the periplasmic nitrate reductase. It binds directly and specifically to the twin-arginine signal peptide of NapA, preventing premature interaction with the Tat translocase and premature export.</text>
</comment>
<evidence type="ECO:0000256" key="2">
    <source>
        <dbReference type="ARBA" id="ARBA00022490"/>
    </source>
</evidence>
<gene>
    <name evidence="4" type="primary">napD</name>
    <name evidence="5" type="ORF">CVP04_02730</name>
</gene>
<reference evidence="5 6" key="1">
    <citation type="submission" date="2017-11" db="EMBL/GenBank/DDBJ databases">
        <title>Reclassification of Bisgaard taxon 5 as Caviibacterium pharyngocola gen. nov., sp. nov.</title>
        <authorList>
            <person name="Christensen H."/>
        </authorList>
    </citation>
    <scope>NUCLEOTIDE SEQUENCE [LARGE SCALE GENOMIC DNA]</scope>
    <source>
        <strain evidence="5 6">7_3</strain>
    </source>
</reference>
<proteinExistence type="inferred from homology"/>
<dbReference type="AlphaFoldDB" id="A0A2M8RXV1"/>
<protein>
    <recommendedName>
        <fullName evidence="4">Chaperone NapD</fullName>
    </recommendedName>
    <alternativeName>
        <fullName evidence="4">NapA signal peptide-binding chaperone NapD</fullName>
    </alternativeName>
</protein>
<dbReference type="HAMAP" id="MF_02200">
    <property type="entry name" value="NapD"/>
    <property type="match status" value="1"/>
</dbReference>
<dbReference type="Pfam" id="PF03927">
    <property type="entry name" value="NapD"/>
    <property type="match status" value="1"/>
</dbReference>
<organism evidence="5 6">
    <name type="scientific">Caviibacterium pharyngocola</name>
    <dbReference type="NCBI Taxonomy" id="28159"/>
    <lineage>
        <taxon>Bacteria</taxon>
        <taxon>Pseudomonadati</taxon>
        <taxon>Pseudomonadota</taxon>
        <taxon>Gammaproteobacteria</taxon>
        <taxon>Pasteurellales</taxon>
        <taxon>Pasteurellaceae</taxon>
        <taxon>Caviibacterium</taxon>
    </lineage>
</organism>
<comment type="caution">
    <text evidence="5">The sequence shown here is derived from an EMBL/GenBank/DDBJ whole genome shotgun (WGS) entry which is preliminary data.</text>
</comment>
<dbReference type="InterPro" id="IPR005623">
    <property type="entry name" value="Chaperone_NapD_NO3_reduct"/>
</dbReference>
<dbReference type="GO" id="GO:0051224">
    <property type="term" value="P:negative regulation of protein transport"/>
    <property type="evidence" value="ECO:0007669"/>
    <property type="project" value="UniProtKB-UniRule"/>
</dbReference>
<evidence type="ECO:0000256" key="1">
    <source>
        <dbReference type="ARBA" id="ARBA00004496"/>
    </source>
</evidence>
<dbReference type="OrthoDB" id="6455702at2"/>
<sequence>MDEAKDWHVCGLVVQVNPQKIAQIRTALSAIPHTEISAEDAEKGKMVVVMQSHDQHVLFENMENARQIDGVITLSLVYHQQDETAEN</sequence>
<dbReference type="PANTHER" id="PTHR38603:SF1">
    <property type="entry name" value="CHAPERONE NAPD"/>
    <property type="match status" value="1"/>
</dbReference>